<evidence type="ECO:0000313" key="5">
    <source>
        <dbReference type="Proteomes" id="UP000716291"/>
    </source>
</evidence>
<sequence length="158" mass="17534">MPAFQDHIPLLNKRNPKKEILEIFETNVLAVNEVTNAFLPLLRKRGPDRVKKILNMSSLLGSIELADFPEGAAYRIAKGGLNMLTKLQSIQLAKENFVVYSSHPGLVKTDMSVGISKIFPELVINPDESISKQLAKLDSATAADSGKFIDYEGQFLQY</sequence>
<dbReference type="GO" id="GO:0005737">
    <property type="term" value="C:cytoplasm"/>
    <property type="evidence" value="ECO:0007669"/>
    <property type="project" value="TreeGrafter"/>
</dbReference>
<dbReference type="InterPro" id="IPR036291">
    <property type="entry name" value="NAD(P)-bd_dom_sf"/>
</dbReference>
<proteinExistence type="inferred from homology"/>
<keyword evidence="3" id="KW-0560">Oxidoreductase</keyword>
<keyword evidence="2" id="KW-0521">NADP</keyword>
<organism evidence="4 5">
    <name type="scientific">Rhizopus oryzae</name>
    <name type="common">Mucormycosis agent</name>
    <name type="synonym">Rhizopus arrhizus var. delemar</name>
    <dbReference type="NCBI Taxonomy" id="64495"/>
    <lineage>
        <taxon>Eukaryota</taxon>
        <taxon>Fungi</taxon>
        <taxon>Fungi incertae sedis</taxon>
        <taxon>Mucoromycota</taxon>
        <taxon>Mucoromycotina</taxon>
        <taxon>Mucoromycetes</taxon>
        <taxon>Mucorales</taxon>
        <taxon>Mucorineae</taxon>
        <taxon>Rhizopodaceae</taxon>
        <taxon>Rhizopus</taxon>
    </lineage>
</organism>
<dbReference type="Proteomes" id="UP000716291">
    <property type="component" value="Unassembled WGS sequence"/>
</dbReference>
<dbReference type="InterPro" id="IPR051468">
    <property type="entry name" value="Fungal_SecMetab_SDRs"/>
</dbReference>
<protein>
    <submittedName>
        <fullName evidence="4">Uncharacterized protein</fullName>
    </submittedName>
</protein>
<gene>
    <name evidence="4" type="ORF">G6F64_006713</name>
</gene>
<reference evidence="4" key="1">
    <citation type="journal article" date="2020" name="Microb. Genom.">
        <title>Genetic diversity of clinical and environmental Mucorales isolates obtained from an investigation of mucormycosis cases among solid organ transplant recipients.</title>
        <authorList>
            <person name="Nguyen M.H."/>
            <person name="Kaul D."/>
            <person name="Muto C."/>
            <person name="Cheng S.J."/>
            <person name="Richter R.A."/>
            <person name="Bruno V.M."/>
            <person name="Liu G."/>
            <person name="Beyhan S."/>
            <person name="Sundermann A.J."/>
            <person name="Mounaud S."/>
            <person name="Pasculle A.W."/>
            <person name="Nierman W.C."/>
            <person name="Driscoll E."/>
            <person name="Cumbie R."/>
            <person name="Clancy C.J."/>
            <person name="Dupont C.L."/>
        </authorList>
    </citation>
    <scope>NUCLEOTIDE SEQUENCE</scope>
    <source>
        <strain evidence="4">GL11</strain>
    </source>
</reference>
<dbReference type="InterPro" id="IPR002347">
    <property type="entry name" value="SDR_fam"/>
</dbReference>
<dbReference type="PANTHER" id="PTHR43544:SF7">
    <property type="entry name" value="NADB-LER2"/>
    <property type="match status" value="1"/>
</dbReference>
<evidence type="ECO:0000256" key="1">
    <source>
        <dbReference type="ARBA" id="ARBA00006484"/>
    </source>
</evidence>
<evidence type="ECO:0000256" key="3">
    <source>
        <dbReference type="ARBA" id="ARBA00023002"/>
    </source>
</evidence>
<keyword evidence="5" id="KW-1185">Reference proteome</keyword>
<dbReference type="PANTHER" id="PTHR43544">
    <property type="entry name" value="SHORT-CHAIN DEHYDROGENASE/REDUCTASE"/>
    <property type="match status" value="1"/>
</dbReference>
<dbReference type="Pfam" id="PF00106">
    <property type="entry name" value="adh_short"/>
    <property type="match status" value="1"/>
</dbReference>
<dbReference type="EMBL" id="JAANQT010000923">
    <property type="protein sequence ID" value="KAG1307567.1"/>
    <property type="molecule type" value="Genomic_DNA"/>
</dbReference>
<comment type="caution">
    <text evidence="4">The sequence shown here is derived from an EMBL/GenBank/DDBJ whole genome shotgun (WGS) entry which is preliminary data.</text>
</comment>
<name>A0A9P7BRM3_RHIOR</name>
<dbReference type="AlphaFoldDB" id="A0A9P7BRM3"/>
<evidence type="ECO:0000256" key="2">
    <source>
        <dbReference type="ARBA" id="ARBA00022857"/>
    </source>
</evidence>
<comment type="similarity">
    <text evidence="1">Belongs to the short-chain dehydrogenases/reductases (SDR) family.</text>
</comment>
<dbReference type="GO" id="GO:0016491">
    <property type="term" value="F:oxidoreductase activity"/>
    <property type="evidence" value="ECO:0007669"/>
    <property type="project" value="UniProtKB-KW"/>
</dbReference>
<accession>A0A9P7BRM3</accession>
<dbReference type="SUPFAM" id="SSF51735">
    <property type="entry name" value="NAD(P)-binding Rossmann-fold domains"/>
    <property type="match status" value="1"/>
</dbReference>
<evidence type="ECO:0000313" key="4">
    <source>
        <dbReference type="EMBL" id="KAG1307567.1"/>
    </source>
</evidence>
<dbReference type="Gene3D" id="3.40.50.720">
    <property type="entry name" value="NAD(P)-binding Rossmann-like Domain"/>
    <property type="match status" value="1"/>
</dbReference>